<evidence type="ECO:0000313" key="4">
    <source>
        <dbReference type="Proteomes" id="UP001205748"/>
    </source>
</evidence>
<dbReference type="Pfam" id="PF13478">
    <property type="entry name" value="XdhC_C"/>
    <property type="match status" value="1"/>
</dbReference>
<feature type="domain" description="XdhC- CoxI" evidence="1">
    <location>
        <begin position="16"/>
        <end position="74"/>
    </location>
</feature>
<evidence type="ECO:0000313" key="3">
    <source>
        <dbReference type="EMBL" id="MCR1899720.1"/>
    </source>
</evidence>
<keyword evidence="4" id="KW-1185">Reference proteome</keyword>
<dbReference type="Proteomes" id="UP001205748">
    <property type="component" value="Unassembled WGS sequence"/>
</dbReference>
<gene>
    <name evidence="3" type="ORF">NSA47_12105</name>
</gene>
<comment type="caution">
    <text evidence="3">The sequence shown here is derived from an EMBL/GenBank/DDBJ whole genome shotgun (WGS) entry which is preliminary data.</text>
</comment>
<feature type="domain" description="XdhC Rossmann" evidence="2">
    <location>
        <begin position="107"/>
        <end position="249"/>
    </location>
</feature>
<dbReference type="Pfam" id="PF02625">
    <property type="entry name" value="XdhC_CoxI"/>
    <property type="match status" value="1"/>
</dbReference>
<organism evidence="3 4">
    <name type="scientific">Irregularibacter muris</name>
    <dbReference type="NCBI Taxonomy" id="1796619"/>
    <lineage>
        <taxon>Bacteria</taxon>
        <taxon>Bacillati</taxon>
        <taxon>Bacillota</taxon>
        <taxon>Clostridia</taxon>
        <taxon>Eubacteriales</taxon>
        <taxon>Eubacteriaceae</taxon>
        <taxon>Irregularibacter</taxon>
    </lineage>
</organism>
<dbReference type="PANTHER" id="PTHR30388:SF6">
    <property type="entry name" value="XANTHINE DEHYDROGENASE SUBUNIT A-RELATED"/>
    <property type="match status" value="1"/>
</dbReference>
<dbReference type="InterPro" id="IPR003777">
    <property type="entry name" value="XdhC_CoxI"/>
</dbReference>
<dbReference type="EMBL" id="JANKAS010000012">
    <property type="protein sequence ID" value="MCR1899720.1"/>
    <property type="molecule type" value="Genomic_DNA"/>
</dbReference>
<dbReference type="AlphaFoldDB" id="A0AAE3HHY2"/>
<dbReference type="InterPro" id="IPR052698">
    <property type="entry name" value="MoCofactor_Util/Proc"/>
</dbReference>
<evidence type="ECO:0000259" key="1">
    <source>
        <dbReference type="Pfam" id="PF02625"/>
    </source>
</evidence>
<dbReference type="RefSeq" id="WP_257532360.1">
    <property type="nucleotide sequence ID" value="NZ_JANKAS010000012.1"/>
</dbReference>
<reference evidence="3" key="1">
    <citation type="submission" date="2022-07" db="EMBL/GenBank/DDBJ databases">
        <title>Enhanced cultured diversity of the mouse gut microbiota enables custom-made synthetic communities.</title>
        <authorList>
            <person name="Afrizal A."/>
        </authorList>
    </citation>
    <scope>NUCLEOTIDE SEQUENCE</scope>
    <source>
        <strain evidence="3">DSM 28593</strain>
    </source>
</reference>
<accession>A0AAE3HHY2</accession>
<dbReference type="InterPro" id="IPR027051">
    <property type="entry name" value="XdhC_Rossmann_dom"/>
</dbReference>
<dbReference type="PANTHER" id="PTHR30388">
    <property type="entry name" value="ALDEHYDE OXIDOREDUCTASE MOLYBDENUM COFACTOR ASSEMBLY PROTEIN"/>
    <property type="match status" value="1"/>
</dbReference>
<name>A0AAE3HHY2_9FIRM</name>
<dbReference type="Gene3D" id="3.40.50.720">
    <property type="entry name" value="NAD(P)-binding Rossmann-like Domain"/>
    <property type="match status" value="1"/>
</dbReference>
<proteinExistence type="predicted"/>
<sequence length="265" mass="29730">MQDYYFDTIKREIASGKVICEATIVEVEGTTPREVGTSMIIKADGTTEGTIGGGQLEYIVIKEALQCIEGQSSTIKEVLSYKNHDENQEVISRVTVFLRVYLPQDRLVIFGAGHVGYSLYNLAVQTHFSVILLDEREGFFDDAKYPHAAQLIRENTLDAIDQRLITPNTYVVVVSSTHKSDEEILKRVIQYDCQYVGMLGSKRKVANIFKNILESGIEEEKLQKVYAPIGLEIGGETPEEVALSILSQIVAVKNGKEDRVRHMKR</sequence>
<evidence type="ECO:0000259" key="2">
    <source>
        <dbReference type="Pfam" id="PF13478"/>
    </source>
</evidence>
<protein>
    <submittedName>
        <fullName evidence="3">XdhC/CoxI family protein</fullName>
    </submittedName>
</protein>